<evidence type="ECO:0000259" key="4">
    <source>
        <dbReference type="Pfam" id="PF03865"/>
    </source>
</evidence>
<evidence type="ECO:0000259" key="5">
    <source>
        <dbReference type="Pfam" id="PF08479"/>
    </source>
</evidence>
<reference evidence="6 7" key="1">
    <citation type="submission" date="2018-04" db="EMBL/GenBank/DDBJ databases">
        <title>Novel Campyloabacter and Helicobacter Species and Strains.</title>
        <authorList>
            <person name="Mannion A.J."/>
            <person name="Shen Z."/>
            <person name="Fox J.G."/>
        </authorList>
    </citation>
    <scope>NUCLEOTIDE SEQUENCE [LARGE SCALE GENOMIC DNA]</scope>
    <source>
        <strain evidence="6 7">ATCC 700242</strain>
    </source>
</reference>
<feature type="domain" description="Polypeptide-transport-associated ShlB-type" evidence="5">
    <location>
        <begin position="52"/>
        <end position="106"/>
    </location>
</feature>
<gene>
    <name evidence="6" type="ORF">CQA62_01335</name>
</gene>
<dbReference type="GO" id="GO:0098046">
    <property type="term" value="C:type V protein secretion system complex"/>
    <property type="evidence" value="ECO:0007669"/>
    <property type="project" value="TreeGrafter"/>
</dbReference>
<dbReference type="Proteomes" id="UP000257067">
    <property type="component" value="Unassembled WGS sequence"/>
</dbReference>
<accession>A0A3D8IZN2</accession>
<name>A0A3D8IZN2_9HELI</name>
<evidence type="ECO:0000313" key="6">
    <source>
        <dbReference type="EMBL" id="RDU70084.1"/>
    </source>
</evidence>
<dbReference type="PANTHER" id="PTHR34597">
    <property type="entry name" value="SLR1661 PROTEIN"/>
    <property type="match status" value="1"/>
</dbReference>
<dbReference type="Pfam" id="PF08479">
    <property type="entry name" value="POTRA_2"/>
    <property type="match status" value="1"/>
</dbReference>
<comment type="caution">
    <text evidence="6">The sequence shown here is derived from an EMBL/GenBank/DDBJ whole genome shotgun (WGS) entry which is preliminary data.</text>
</comment>
<evidence type="ECO:0000256" key="1">
    <source>
        <dbReference type="ARBA" id="ARBA00022452"/>
    </source>
</evidence>
<dbReference type="InterPro" id="IPR027282">
    <property type="entry name" value="TPS"/>
</dbReference>
<evidence type="ECO:0000256" key="2">
    <source>
        <dbReference type="ARBA" id="ARBA00022692"/>
    </source>
</evidence>
<organism evidence="6 7">
    <name type="scientific">Helicobacter cholecystus</name>
    <dbReference type="NCBI Taxonomy" id="45498"/>
    <lineage>
        <taxon>Bacteria</taxon>
        <taxon>Pseudomonadati</taxon>
        <taxon>Campylobacterota</taxon>
        <taxon>Epsilonproteobacteria</taxon>
        <taxon>Campylobacterales</taxon>
        <taxon>Helicobacteraceae</taxon>
        <taxon>Helicobacter</taxon>
    </lineage>
</organism>
<keyword evidence="1" id="KW-1134">Transmembrane beta strand</keyword>
<dbReference type="Gene3D" id="2.40.160.50">
    <property type="entry name" value="membrane protein fhac: a member of the omp85/tpsb transporter family"/>
    <property type="match status" value="1"/>
</dbReference>
<dbReference type="RefSeq" id="WP_104723950.1">
    <property type="nucleotide sequence ID" value="NZ_FZNE01000002.1"/>
</dbReference>
<keyword evidence="2" id="KW-0812">Transmembrane</keyword>
<proteinExistence type="predicted"/>
<dbReference type="InterPro" id="IPR013686">
    <property type="entry name" value="Polypept-transport_assoc_ShlB"/>
</dbReference>
<dbReference type="InterPro" id="IPR005565">
    <property type="entry name" value="Hemolysn_activator_HlyB_C"/>
</dbReference>
<dbReference type="Gene3D" id="3.10.20.310">
    <property type="entry name" value="membrane protein fhac"/>
    <property type="match status" value="1"/>
</dbReference>
<dbReference type="PANTHER" id="PTHR34597:SF3">
    <property type="entry name" value="OUTER MEMBRANE TRANSPORTER CDIB"/>
    <property type="match status" value="1"/>
</dbReference>
<protein>
    <submittedName>
        <fullName evidence="6">ShlB/FhaC/HecB family hemolysin secretion/activation protein</fullName>
    </submittedName>
</protein>
<dbReference type="GO" id="GO:0046819">
    <property type="term" value="P:protein secretion by the type V secretion system"/>
    <property type="evidence" value="ECO:0007669"/>
    <property type="project" value="TreeGrafter"/>
</dbReference>
<keyword evidence="7" id="KW-1185">Reference proteome</keyword>
<dbReference type="OrthoDB" id="290122at2"/>
<keyword evidence="1" id="KW-0472">Membrane</keyword>
<dbReference type="Pfam" id="PF03865">
    <property type="entry name" value="ShlB"/>
    <property type="match status" value="1"/>
</dbReference>
<dbReference type="AlphaFoldDB" id="A0A3D8IZN2"/>
<dbReference type="EMBL" id="NXLU01000001">
    <property type="protein sequence ID" value="RDU70084.1"/>
    <property type="molecule type" value="Genomic_DNA"/>
</dbReference>
<sequence>MLSLPRFLSFVFIGFSLGLASCFPISTIEFVPSETSLKVIEKEKIFDELTFLNSYLSSFAHSCLSVSEISLLLEELNKSAIKEGYITTKFGLIPQDLKSGVLKIGIEVGIIDELEFRDNSTLMFFSKDFAIKKGDILNNKEIEFGLSNIRRNKYLDPKVIITPLGEGSRVEIVVNKKALPLFFSATLDNGGSTGVRDYGSSSLDKFKSFLTSNIQSSFLFGIENPTYLGDTLSFFINNSIPFTQGAHCLYASASYALPIRRALLELSGSYSQSASTLELDFSSPINSSKSWSFSSKLSYLLLSNVFHSLSLGIGWNIKDTKNFLDKVELEVQRKFLSDVSLFLNYKHYFGISEFMMTLSLLQGISAFGSNKILGDHNPYLYTIPTLDFYLNIPFTLANQSFNFSSMLKTQISQSDLYASEKMNIGGRASVRGFDGLSLSEQIGVIYRNDLVIYLPSVAGVIFAPSLGLDAGYVQDFKESVDQYNFLSGGGVGIKMFASYFNMEFWWYYPIYNPYKVQTQSFYLSFGVNV</sequence>
<keyword evidence="3" id="KW-0998">Cell outer membrane</keyword>
<feature type="domain" description="Haemolysin activator HlyB C-terminal" evidence="4">
    <location>
        <begin position="196"/>
        <end position="495"/>
    </location>
</feature>
<dbReference type="PIRSF" id="PIRSF029745">
    <property type="entry name" value="FhaC"/>
    <property type="match status" value="1"/>
</dbReference>
<dbReference type="InterPro" id="IPR051544">
    <property type="entry name" value="TPS_OM_transporter"/>
</dbReference>
<dbReference type="PROSITE" id="PS51257">
    <property type="entry name" value="PROKAR_LIPOPROTEIN"/>
    <property type="match status" value="1"/>
</dbReference>
<dbReference type="GO" id="GO:0008320">
    <property type="term" value="F:protein transmembrane transporter activity"/>
    <property type="evidence" value="ECO:0007669"/>
    <property type="project" value="TreeGrafter"/>
</dbReference>
<evidence type="ECO:0000313" key="7">
    <source>
        <dbReference type="Proteomes" id="UP000257067"/>
    </source>
</evidence>
<evidence type="ECO:0000256" key="3">
    <source>
        <dbReference type="ARBA" id="ARBA00023237"/>
    </source>
</evidence>